<evidence type="ECO:0000256" key="4">
    <source>
        <dbReference type="ARBA" id="ARBA00019487"/>
    </source>
</evidence>
<dbReference type="InterPro" id="IPR006204">
    <property type="entry name" value="GHMP_kinase_N_dom"/>
</dbReference>
<dbReference type="Gene3D" id="3.30.70.3170">
    <property type="match status" value="1"/>
</dbReference>
<dbReference type="InterPro" id="IPR019539">
    <property type="entry name" value="GalKase_N"/>
</dbReference>
<dbReference type="EMBL" id="CAJVPV010001011">
    <property type="protein sequence ID" value="CAG8483044.1"/>
    <property type="molecule type" value="Genomic_DNA"/>
</dbReference>
<dbReference type="SUPFAM" id="SSF55060">
    <property type="entry name" value="GHMP Kinase, C-terminal domain"/>
    <property type="match status" value="1"/>
</dbReference>
<evidence type="ECO:0000256" key="10">
    <source>
        <dbReference type="ARBA" id="ARBA00023277"/>
    </source>
</evidence>
<dbReference type="InterPro" id="IPR014721">
    <property type="entry name" value="Ribsml_uS5_D2-typ_fold_subgr"/>
</dbReference>
<keyword evidence="10" id="KW-0119">Carbohydrate metabolism</keyword>
<feature type="domain" description="GHMP kinase N-terminal" evidence="13">
    <location>
        <begin position="133"/>
        <end position="221"/>
    </location>
</feature>
<keyword evidence="7" id="KW-0418">Kinase</keyword>
<dbReference type="AlphaFoldDB" id="A0A9N8Z9S2"/>
<dbReference type="FunFam" id="1.20.1440.340:FF:000003">
    <property type="entry name" value="GAL1p Galactokinase"/>
    <property type="match status" value="1"/>
</dbReference>
<evidence type="ECO:0000259" key="13">
    <source>
        <dbReference type="Pfam" id="PF00288"/>
    </source>
</evidence>
<evidence type="ECO:0000256" key="8">
    <source>
        <dbReference type="ARBA" id="ARBA00022840"/>
    </source>
</evidence>
<dbReference type="GO" id="GO:0005829">
    <property type="term" value="C:cytosol"/>
    <property type="evidence" value="ECO:0007669"/>
    <property type="project" value="TreeGrafter"/>
</dbReference>
<evidence type="ECO:0000259" key="14">
    <source>
        <dbReference type="Pfam" id="PF08544"/>
    </source>
</evidence>
<evidence type="ECO:0000256" key="5">
    <source>
        <dbReference type="ARBA" id="ARBA00022679"/>
    </source>
</evidence>
<reference evidence="16" key="1">
    <citation type="submission" date="2021-06" db="EMBL/GenBank/DDBJ databases">
        <authorList>
            <person name="Kallberg Y."/>
            <person name="Tangrot J."/>
            <person name="Rosling A."/>
        </authorList>
    </citation>
    <scope>NUCLEOTIDE SEQUENCE</scope>
    <source>
        <strain evidence="16">CL551</strain>
    </source>
</reference>
<comment type="pathway">
    <text evidence="1">Carbohydrate metabolism; galactose metabolism.</text>
</comment>
<dbReference type="Gene3D" id="3.30.230.10">
    <property type="match status" value="1"/>
</dbReference>
<keyword evidence="6" id="KW-0547">Nucleotide-binding</keyword>
<dbReference type="PANTHER" id="PTHR10457:SF7">
    <property type="entry name" value="GALACTOKINASE-RELATED"/>
    <property type="match status" value="1"/>
</dbReference>
<dbReference type="EC" id="2.7.1.6" evidence="3"/>
<evidence type="ECO:0000256" key="12">
    <source>
        <dbReference type="ARBA" id="ARBA00049538"/>
    </source>
</evidence>
<comment type="similarity">
    <text evidence="2">Belongs to the GHMP kinase family. GalK subfamily.</text>
</comment>
<evidence type="ECO:0000256" key="9">
    <source>
        <dbReference type="ARBA" id="ARBA00023144"/>
    </source>
</evidence>
<evidence type="ECO:0000313" key="17">
    <source>
        <dbReference type="Proteomes" id="UP000789342"/>
    </source>
</evidence>
<dbReference type="PRINTS" id="PR00473">
    <property type="entry name" value="GALCTOKINASE"/>
</dbReference>
<name>A0A9N8Z9S2_9GLOM</name>
<evidence type="ECO:0000256" key="3">
    <source>
        <dbReference type="ARBA" id="ARBA00012315"/>
    </source>
</evidence>
<dbReference type="PROSITE" id="PS00627">
    <property type="entry name" value="GHMP_KINASES_ATP"/>
    <property type="match status" value="1"/>
</dbReference>
<keyword evidence="9" id="KW-0299">Galactose metabolism</keyword>
<protein>
    <recommendedName>
        <fullName evidence="4">Galactokinase</fullName>
        <ecNumber evidence="3">2.7.1.6</ecNumber>
    </recommendedName>
    <alternativeName>
        <fullName evidence="11">Galactose kinase</fullName>
    </alternativeName>
</protein>
<dbReference type="PRINTS" id="PR00959">
    <property type="entry name" value="MEVGALKINASE"/>
</dbReference>
<dbReference type="InterPro" id="IPR019741">
    <property type="entry name" value="Galactokinase_CS"/>
</dbReference>
<dbReference type="InterPro" id="IPR000705">
    <property type="entry name" value="Galactokinase"/>
</dbReference>
<dbReference type="GO" id="GO:0004335">
    <property type="term" value="F:galactokinase activity"/>
    <property type="evidence" value="ECO:0007669"/>
    <property type="project" value="UniProtKB-EC"/>
</dbReference>
<keyword evidence="5" id="KW-0808">Transferase</keyword>
<sequence>MSNSTDFIPILPLSSISQIYPPPNIDAQNDRYRTLIETFRSFYPNRSPKFISRAPGRVNIIGEHIDYAGFGVLPMAISRDVLVAVDVFEDDKDGRVLIANVNQEKYKSHNWKFEGKDKIVEIVVEEGVCNWSNYFKCGYKGILQHLDTDNPKGMCCLVDGVVPSGAGLSSSSAFVCSVALATSRANNENLTKKQITEISIESERLCGMNTGGMDQTASIFSQNEHALYIQFLPTLTAMPIKLPSINPPIAFVIANSLVTADKVVTAPIHYNLRVVETKLAAYDLGITLFGKECVNLRQVCDLHSQTNEVKASNLEYLSEFLEKHHPESNKRDGYSLDELTKLLNLSESEIQAMFLTKFPVRAEKFHLYKRSKHVFDEALRVLRFYEVCLANEKNGFCDQGAFEGLRENGIHDQMTFESLGRLMNQSHKSCKELFDCSCEELDKLVEICLDGGAVGSRLTGAGWGGCTVSLIREDQVESFIQHVIANYYKPLFPHLTKKQLDDAIFATRPGCGAAIIVCPDN</sequence>
<proteinExistence type="inferred from homology"/>
<evidence type="ECO:0000313" key="16">
    <source>
        <dbReference type="EMBL" id="CAG8483044.1"/>
    </source>
</evidence>
<dbReference type="Pfam" id="PF10509">
    <property type="entry name" value="GalKase_gal_bdg"/>
    <property type="match status" value="1"/>
</dbReference>
<dbReference type="PIRSF" id="PIRSF000530">
    <property type="entry name" value="Galactokinase"/>
    <property type="match status" value="1"/>
</dbReference>
<comment type="caution">
    <text evidence="16">The sequence shown here is derived from an EMBL/GenBank/DDBJ whole genome shotgun (WGS) entry which is preliminary data.</text>
</comment>
<evidence type="ECO:0000256" key="2">
    <source>
        <dbReference type="ARBA" id="ARBA00006566"/>
    </source>
</evidence>
<dbReference type="NCBIfam" id="TIGR00131">
    <property type="entry name" value="gal_kin"/>
    <property type="match status" value="1"/>
</dbReference>
<comment type="catalytic activity">
    <reaction evidence="12">
        <text>alpha-D-galactose + ATP = alpha-D-galactose 1-phosphate + ADP + H(+)</text>
        <dbReference type="Rhea" id="RHEA:13553"/>
        <dbReference type="ChEBI" id="CHEBI:15378"/>
        <dbReference type="ChEBI" id="CHEBI:28061"/>
        <dbReference type="ChEBI" id="CHEBI:30616"/>
        <dbReference type="ChEBI" id="CHEBI:58336"/>
        <dbReference type="ChEBI" id="CHEBI:456216"/>
        <dbReference type="EC" id="2.7.1.6"/>
    </reaction>
    <physiologicalReaction direction="left-to-right" evidence="12">
        <dbReference type="Rhea" id="RHEA:13554"/>
    </physiologicalReaction>
</comment>
<dbReference type="Gene3D" id="1.20.1440.340">
    <property type="match status" value="1"/>
</dbReference>
<keyword evidence="17" id="KW-1185">Reference proteome</keyword>
<dbReference type="OrthoDB" id="187738at2759"/>
<evidence type="ECO:0000256" key="7">
    <source>
        <dbReference type="ARBA" id="ARBA00022777"/>
    </source>
</evidence>
<evidence type="ECO:0000256" key="1">
    <source>
        <dbReference type="ARBA" id="ARBA00004947"/>
    </source>
</evidence>
<feature type="domain" description="GHMP kinase C-terminal" evidence="14">
    <location>
        <begin position="415"/>
        <end position="488"/>
    </location>
</feature>
<dbReference type="Proteomes" id="UP000789342">
    <property type="component" value="Unassembled WGS sequence"/>
</dbReference>
<feature type="domain" description="Galactokinase N-terminal" evidence="15">
    <location>
        <begin position="37"/>
        <end position="85"/>
    </location>
</feature>
<evidence type="ECO:0000256" key="6">
    <source>
        <dbReference type="ARBA" id="ARBA00022741"/>
    </source>
</evidence>
<organism evidence="16 17">
    <name type="scientific">Acaulospora morrowiae</name>
    <dbReference type="NCBI Taxonomy" id="94023"/>
    <lineage>
        <taxon>Eukaryota</taxon>
        <taxon>Fungi</taxon>
        <taxon>Fungi incertae sedis</taxon>
        <taxon>Mucoromycota</taxon>
        <taxon>Glomeromycotina</taxon>
        <taxon>Glomeromycetes</taxon>
        <taxon>Diversisporales</taxon>
        <taxon>Acaulosporaceae</taxon>
        <taxon>Acaulospora</taxon>
    </lineage>
</organism>
<dbReference type="SUPFAM" id="SSF54211">
    <property type="entry name" value="Ribosomal protein S5 domain 2-like"/>
    <property type="match status" value="1"/>
</dbReference>
<dbReference type="GO" id="GO:0006012">
    <property type="term" value="P:galactose metabolic process"/>
    <property type="evidence" value="ECO:0007669"/>
    <property type="project" value="UniProtKB-KW"/>
</dbReference>
<accession>A0A9N8Z9S2</accession>
<evidence type="ECO:0000256" key="11">
    <source>
        <dbReference type="ARBA" id="ARBA00029590"/>
    </source>
</evidence>
<evidence type="ECO:0000259" key="15">
    <source>
        <dbReference type="Pfam" id="PF10509"/>
    </source>
</evidence>
<dbReference type="InterPro" id="IPR020568">
    <property type="entry name" value="Ribosomal_Su5_D2-typ_SF"/>
</dbReference>
<gene>
    <name evidence="16" type="ORF">AMORRO_LOCUS2402</name>
</gene>
<keyword evidence="8" id="KW-0067">ATP-binding</keyword>
<dbReference type="InterPro" id="IPR006206">
    <property type="entry name" value="Mevalonate/galactokinase"/>
</dbReference>
<dbReference type="PANTHER" id="PTHR10457">
    <property type="entry name" value="MEVALONATE KINASE/GALACTOKINASE"/>
    <property type="match status" value="1"/>
</dbReference>
<dbReference type="Pfam" id="PF08544">
    <property type="entry name" value="GHMP_kinases_C"/>
    <property type="match status" value="1"/>
</dbReference>
<dbReference type="Pfam" id="PF00288">
    <property type="entry name" value="GHMP_kinases_N"/>
    <property type="match status" value="1"/>
</dbReference>
<dbReference type="InterPro" id="IPR006203">
    <property type="entry name" value="GHMP_knse_ATP-bd_CS"/>
</dbReference>
<dbReference type="InterPro" id="IPR013750">
    <property type="entry name" value="GHMP_kinase_C_dom"/>
</dbReference>
<dbReference type="InterPro" id="IPR036554">
    <property type="entry name" value="GHMP_kinase_C_sf"/>
</dbReference>
<dbReference type="GO" id="GO:0005524">
    <property type="term" value="F:ATP binding"/>
    <property type="evidence" value="ECO:0007669"/>
    <property type="project" value="UniProtKB-KW"/>
</dbReference>
<dbReference type="PROSITE" id="PS00106">
    <property type="entry name" value="GALACTOKINASE"/>
    <property type="match status" value="1"/>
</dbReference>